<keyword evidence="3" id="KW-0472">Membrane</keyword>
<dbReference type="OrthoDB" id="8477685at2"/>
<feature type="compositionally biased region" description="Low complexity" evidence="2">
    <location>
        <begin position="639"/>
        <end position="656"/>
    </location>
</feature>
<dbReference type="InterPro" id="IPR012683">
    <property type="entry name" value="CHP02302_TM"/>
</dbReference>
<dbReference type="Pfam" id="PF13779">
    <property type="entry name" value="DUF4175"/>
    <property type="match status" value="1"/>
</dbReference>
<feature type="transmembrane region" description="Helical" evidence="3">
    <location>
        <begin position="142"/>
        <end position="159"/>
    </location>
</feature>
<gene>
    <name evidence="4" type="ORF">DW352_22410</name>
</gene>
<dbReference type="RefSeq" id="WP_115693409.1">
    <property type="nucleotide sequence ID" value="NZ_CP031417.1"/>
</dbReference>
<protein>
    <submittedName>
        <fullName evidence="4">TIGR02302 family protein</fullName>
    </submittedName>
</protein>
<feature type="transmembrane region" description="Helical" evidence="3">
    <location>
        <begin position="50"/>
        <end position="72"/>
    </location>
</feature>
<dbReference type="KEGG" id="ptaw:DW352_22410"/>
<evidence type="ECO:0000256" key="2">
    <source>
        <dbReference type="SAM" id="MobiDB-lite"/>
    </source>
</evidence>
<dbReference type="Proteomes" id="UP000254889">
    <property type="component" value="Chromosome"/>
</dbReference>
<sequence>MLSRAIQRARGSLLWEGLWPGLAGLLTVGGLFLAFSWAGFWLMLPPVGRAVGLVVFTLLAIFAAFPLVRLRVPTETDGLRRLDRSSGEAHRPASTVADRMAIGQHDPLTQALWRVHIERALLSAQKLKAGWPRPNVSLRDPAAIRALAVILVVATFFGASGERAKRVMAAFDWQGVVAPANFRVDAWVTPPAYTGRPPVMLPGLRPGETAQNGTQTAAFTVPAGSQLIIRSTGNVQVEVAHKGGLEEAAAEAQTLPAGTAEHKLIIKSDGTASVRSVVGQDLHWQFTAIPDRAPNIELTKDPERQARGALRLDYKMDDDYGVVEAKAAFSLKDGAAKTAHPLFGPPDYALVLPQARTRSGVAQTTHDLTDHPWAGAEVNLTLTAKDEAGNVGQSEPRTLTLPQRIFVKPLARALIEQRRNLALDAGQKPLVLTALDVLALAPEKFIPEAGIYLGLRSIYYQLQGAKTDDAMREVVARLWEMALQIEDGNVSQAEQALRQAQEALRQALDRGASDEEIKQLMDQLRAAMDKFLQALAEEMRKNPQQLARPLDQNTRTLSQQDLKSMLDRLESMARSGNKDAARQLLEQLQAMMENLQMARPGAQGDNGDDDMNSALDELGDMIRKQQQLRDRTYKEGQEQRQQNRQRGQRGQQGNQQMGDLRQDQQGLRDRLNKLLEQLRKRGLGQQGQQGEQQGEQGDQQGQDQGSGDQMGQLGDAGEAMGDAEGSLGEGDAEGAVDGQGRALEAMRKGAQGLAQQMQQQQGQSGPGPNGRPGRGRERAQNDTDPLGRPLRGRDYGDDVTVKVPGEIDAQRARRILEELRKRFGESFRPQLELDYIERLLKDF</sequence>
<organism evidence="4 5">
    <name type="scientific">Pseudolabrys taiwanensis</name>
    <dbReference type="NCBI Taxonomy" id="331696"/>
    <lineage>
        <taxon>Bacteria</taxon>
        <taxon>Pseudomonadati</taxon>
        <taxon>Pseudomonadota</taxon>
        <taxon>Alphaproteobacteria</taxon>
        <taxon>Hyphomicrobiales</taxon>
        <taxon>Xanthobacteraceae</taxon>
        <taxon>Pseudolabrys</taxon>
    </lineage>
</organism>
<feature type="compositionally biased region" description="Low complexity" evidence="2">
    <location>
        <begin position="686"/>
        <end position="725"/>
    </location>
</feature>
<evidence type="ECO:0000256" key="3">
    <source>
        <dbReference type="SAM" id="Phobius"/>
    </source>
</evidence>
<dbReference type="NCBIfam" id="TIGR02302">
    <property type="entry name" value="aProt_lowcomp"/>
    <property type="match status" value="1"/>
</dbReference>
<dbReference type="EMBL" id="CP031417">
    <property type="protein sequence ID" value="AXK83030.1"/>
    <property type="molecule type" value="Genomic_DNA"/>
</dbReference>
<keyword evidence="3" id="KW-0812">Transmembrane</keyword>
<feature type="compositionally biased region" description="Basic and acidic residues" evidence="2">
    <location>
        <begin position="791"/>
        <end position="800"/>
    </location>
</feature>
<feature type="region of interest" description="Disordered" evidence="2">
    <location>
        <begin position="629"/>
        <end position="664"/>
    </location>
</feature>
<evidence type="ECO:0000313" key="5">
    <source>
        <dbReference type="Proteomes" id="UP000254889"/>
    </source>
</evidence>
<keyword evidence="3" id="KW-1133">Transmembrane helix</keyword>
<name>A0A346A1I3_9HYPH</name>
<reference evidence="4 5" key="1">
    <citation type="submission" date="2018-07" db="EMBL/GenBank/DDBJ databases">
        <authorList>
            <person name="Quirk P.G."/>
            <person name="Krulwich T.A."/>
        </authorList>
    </citation>
    <scope>NUCLEOTIDE SEQUENCE [LARGE SCALE GENOMIC DNA]</scope>
    <source>
        <strain evidence="4 5">CC-BB4</strain>
    </source>
</reference>
<feature type="compositionally biased region" description="Low complexity" evidence="2">
    <location>
        <begin position="749"/>
        <end position="763"/>
    </location>
</feature>
<proteinExistence type="predicted"/>
<evidence type="ECO:0000313" key="4">
    <source>
        <dbReference type="EMBL" id="AXK83030.1"/>
    </source>
</evidence>
<evidence type="ECO:0000256" key="1">
    <source>
        <dbReference type="SAM" id="Coils"/>
    </source>
</evidence>
<keyword evidence="1" id="KW-0175">Coiled coil</keyword>
<feature type="compositionally biased region" description="Basic and acidic residues" evidence="2">
    <location>
        <begin position="629"/>
        <end position="638"/>
    </location>
</feature>
<feature type="coiled-coil region" evidence="1">
    <location>
        <begin position="483"/>
        <end position="541"/>
    </location>
</feature>
<feature type="transmembrane region" description="Helical" evidence="3">
    <location>
        <begin position="21"/>
        <end position="44"/>
    </location>
</feature>
<dbReference type="AlphaFoldDB" id="A0A346A1I3"/>
<accession>A0A346A1I3</accession>
<keyword evidence="5" id="KW-1185">Reference proteome</keyword>
<feature type="region of interest" description="Disordered" evidence="2">
    <location>
        <begin position="682"/>
        <end position="802"/>
    </location>
</feature>